<keyword evidence="3" id="KW-1185">Reference proteome</keyword>
<evidence type="ECO:0000313" key="2">
    <source>
        <dbReference type="EMBL" id="GGA58354.1"/>
    </source>
</evidence>
<dbReference type="SUPFAM" id="SSF52540">
    <property type="entry name" value="P-loop containing nucleoside triphosphate hydrolases"/>
    <property type="match status" value="1"/>
</dbReference>
<feature type="region of interest" description="Disordered" evidence="1">
    <location>
        <begin position="819"/>
        <end position="842"/>
    </location>
</feature>
<dbReference type="InterPro" id="IPR051162">
    <property type="entry name" value="T4SS_component"/>
</dbReference>
<gene>
    <name evidence="2" type="ORF">GCM10007416_34450</name>
</gene>
<dbReference type="Gene3D" id="3.40.50.300">
    <property type="entry name" value="P-loop containing nucleotide triphosphate hydrolases"/>
    <property type="match status" value="1"/>
</dbReference>
<dbReference type="Proteomes" id="UP000617979">
    <property type="component" value="Unassembled WGS sequence"/>
</dbReference>
<evidence type="ECO:0000313" key="3">
    <source>
        <dbReference type="Proteomes" id="UP000617979"/>
    </source>
</evidence>
<reference evidence="3" key="1">
    <citation type="journal article" date="2019" name="Int. J. Syst. Evol. Microbiol.">
        <title>The Global Catalogue of Microorganisms (GCM) 10K type strain sequencing project: providing services to taxonomists for standard genome sequencing and annotation.</title>
        <authorList>
            <consortium name="The Broad Institute Genomics Platform"/>
            <consortium name="The Broad Institute Genome Sequencing Center for Infectious Disease"/>
            <person name="Wu L."/>
            <person name="Ma J."/>
        </authorList>
    </citation>
    <scope>NUCLEOTIDE SEQUENCE [LARGE SCALE GENOMIC DNA]</scope>
    <source>
        <strain evidence="3">CGMCC 1.12404</strain>
    </source>
</reference>
<proteinExistence type="predicted"/>
<name>A0ABQ1H4Y5_9BACL</name>
<dbReference type="PIRSF" id="PIRSF015040">
    <property type="entry name" value="ATPase_SAG2001_prd"/>
    <property type="match status" value="1"/>
</dbReference>
<dbReference type="InterPro" id="IPR016628">
    <property type="entry name" value="ATPase_SAG2001_prd"/>
</dbReference>
<feature type="region of interest" description="Disordered" evidence="1">
    <location>
        <begin position="316"/>
        <end position="343"/>
    </location>
</feature>
<dbReference type="RefSeq" id="WP_188433722.1">
    <property type="nucleotide sequence ID" value="NZ_BMEX01000030.1"/>
</dbReference>
<evidence type="ECO:0000256" key="1">
    <source>
        <dbReference type="SAM" id="MobiDB-lite"/>
    </source>
</evidence>
<sequence>MATRIAFPVKYFEGNLIFGINGQVYAGYALPDQHYEYRSEHDQLTLHDRLQRFYWNTKADTHALIVPRFQSIAEPFNVWNLRKPPKELAEEGTRYIEECMEFLRGREVSQYRFYMFVRLQETDVSGSFFAQLKYAAKDFKRYLADRSGVDAPEIFEEEMEAYSMQEQLVFDRIEEDLAGERVTAEEIQWLIRRGFYRGIGEVPIRKGWEPKADRIQSKGKKARRPREREILTLTEGLFDATAGRRLTVEQVVDGKARKGYMAFLTISYFPDHLEFPGDEWLLWLNRLPYGVEASVRTEYLDYREALDKVRNKKKEIAAEDEHAEDSGVRASQQLTESESEANQLERDLSQDKFPILKTSIILCVSAASERELQLRVQAVQDLYTDELFQVEVPYGDQWRSFNEMIPGGERLITDYIHFMEPATVAASMIGFSRQLGDGEGFYIGDSGHQPVFFLHDRGPRHPELTTTGSAVIVGKVGKGKSLLAKLLAYTALLMRAKGVVFDPKDEWRKVLRLLPELQEISRIVTLRSVEEDRGKLDPLAGASKEELVEAGETAKRILQFLARTPDGTYEATVLGRAVDQVISEARDRENPRHPSMLQVLKYLKERMEEAPERRRDRLEEIHEVLSYQAFSGQTQLLFGDGTQKPIELTQQLTVLQVEGLVLPQDGETDFGRIGLAVMMAISDFSRRFSNQTSDQFKFVLFDEAWRLSKVKEGRDILEELIRTGRSKNSAIYIVSQSASKDLIGDEIKMNVGYQFVFGPDTPQEAVAACELLGIEANDDNIDMIKNLPAGTCLMSDLENRVNELRVNPVQERLLRAFDTRPGSEEDLGEMEQTQRKHKEAVI</sequence>
<dbReference type="Pfam" id="PF12846">
    <property type="entry name" value="AAA_10"/>
    <property type="match status" value="1"/>
</dbReference>
<protein>
    <submittedName>
        <fullName evidence="2">ATP/GTP-binding protein</fullName>
    </submittedName>
</protein>
<comment type="caution">
    <text evidence="2">The sequence shown here is derived from an EMBL/GenBank/DDBJ whole genome shotgun (WGS) entry which is preliminary data.</text>
</comment>
<dbReference type="InterPro" id="IPR027417">
    <property type="entry name" value="P-loop_NTPase"/>
</dbReference>
<accession>A0ABQ1H4Y5</accession>
<feature type="compositionally biased region" description="Basic and acidic residues" evidence="1">
    <location>
        <begin position="316"/>
        <end position="327"/>
    </location>
</feature>
<dbReference type="PANTHER" id="PTHR30121:SF6">
    <property type="entry name" value="SLR6007 PROTEIN"/>
    <property type="match status" value="1"/>
</dbReference>
<feature type="compositionally biased region" description="Polar residues" evidence="1">
    <location>
        <begin position="329"/>
        <end position="342"/>
    </location>
</feature>
<dbReference type="PANTHER" id="PTHR30121">
    <property type="entry name" value="UNCHARACTERIZED PROTEIN YJGR-RELATED"/>
    <property type="match status" value="1"/>
</dbReference>
<dbReference type="EMBL" id="BMEX01000030">
    <property type="protein sequence ID" value="GGA58354.1"/>
    <property type="molecule type" value="Genomic_DNA"/>
</dbReference>
<organism evidence="2 3">
    <name type="scientific">Kroppenstedtia guangzhouensis</name>
    <dbReference type="NCBI Taxonomy" id="1274356"/>
    <lineage>
        <taxon>Bacteria</taxon>
        <taxon>Bacillati</taxon>
        <taxon>Bacillota</taxon>
        <taxon>Bacilli</taxon>
        <taxon>Bacillales</taxon>
        <taxon>Thermoactinomycetaceae</taxon>
        <taxon>Kroppenstedtia</taxon>
    </lineage>
</organism>